<dbReference type="PRINTS" id="PR00411">
    <property type="entry name" value="PNDRDTASEI"/>
</dbReference>
<feature type="domain" description="RsdA/BaiN/AoA(So)-like Rossmann fold-like" evidence="4">
    <location>
        <begin position="10"/>
        <end position="419"/>
    </location>
</feature>
<comment type="caution">
    <text evidence="6">The sequence shown here is derived from an EMBL/GenBank/DDBJ whole genome shotgun (WGS) entry which is preliminary data.</text>
</comment>
<gene>
    <name evidence="6" type="ORF">JOC83_003719</name>
</gene>
<evidence type="ECO:0000259" key="4">
    <source>
        <dbReference type="Pfam" id="PF03486"/>
    </source>
</evidence>
<proteinExistence type="predicted"/>
<evidence type="ECO:0000256" key="2">
    <source>
        <dbReference type="ARBA" id="ARBA00022630"/>
    </source>
</evidence>
<dbReference type="Gene3D" id="2.40.30.10">
    <property type="entry name" value="Translation factors"/>
    <property type="match status" value="1"/>
</dbReference>
<keyword evidence="7" id="KW-1185">Reference proteome</keyword>
<keyword evidence="3" id="KW-0274">FAD</keyword>
<dbReference type="Gene3D" id="3.50.50.60">
    <property type="entry name" value="FAD/NAD(P)-binding domain"/>
    <property type="match status" value="1"/>
</dbReference>
<dbReference type="Proteomes" id="UP000809829">
    <property type="component" value="Unassembled WGS sequence"/>
</dbReference>
<dbReference type="EMBL" id="JAFBFC010000009">
    <property type="protein sequence ID" value="MBM7704860.1"/>
    <property type="molecule type" value="Genomic_DNA"/>
</dbReference>
<dbReference type="InterPro" id="IPR057661">
    <property type="entry name" value="RsdA/BaiN/AoA(So)_Rossmann"/>
</dbReference>
<sequence>MKVGEMMTYDVVVIGGGPSGLMASIAAGESGAKVLLLDKGNKLGRKLAISGGGRCNVTNRLPIEEIIKHIPGNGRFLYSAFSIFSNEDIIRFFEKLGIQLKEEDHGRMFPVTDKAQSVVDALIGELKRRKVDIRTNTPVKKVEYVDGKVCAVHLQNGERIETKSVIIAVGGKSVPHTGSTGDGYKWAQDAGHTITELYPTEVPITSNESFIKEKVMQGLSLRDVGLSVLNKKGKPIITHKMDMIFTHFGISGPAVLRCSQYVVKELKKQKSSSVTMSIDAFPDKNEEVIFQELVKITKEEPKKAFKNVVKGFLPERYLLFLITLAQIDEQATAGQVPHDQLREFAKLCKRFEFQVNGTLSIDKAFVTGGGVSVKEVHPKEMGSKFMNGLYFCGEVLDIHGYTGGYNITSALVTGRLAGLNASVYAKDSY</sequence>
<protein>
    <submittedName>
        <fullName evidence="6">Rossmann fold flavoprotein</fullName>
    </submittedName>
</protein>
<evidence type="ECO:0000313" key="6">
    <source>
        <dbReference type="EMBL" id="MBM7704860.1"/>
    </source>
</evidence>
<evidence type="ECO:0000256" key="3">
    <source>
        <dbReference type="ARBA" id="ARBA00022827"/>
    </source>
</evidence>
<evidence type="ECO:0000313" key="7">
    <source>
        <dbReference type="Proteomes" id="UP000809829"/>
    </source>
</evidence>
<dbReference type="SUPFAM" id="SSF51905">
    <property type="entry name" value="FAD/NAD(P)-binding domain"/>
    <property type="match status" value="1"/>
</dbReference>
<dbReference type="SUPFAM" id="SSF160996">
    <property type="entry name" value="HI0933 insert domain-like"/>
    <property type="match status" value="1"/>
</dbReference>
<evidence type="ECO:0000256" key="1">
    <source>
        <dbReference type="ARBA" id="ARBA00001974"/>
    </source>
</evidence>
<evidence type="ECO:0000259" key="5">
    <source>
        <dbReference type="Pfam" id="PF22780"/>
    </source>
</evidence>
<dbReference type="Pfam" id="PF22780">
    <property type="entry name" value="HI0933_like_1st"/>
    <property type="match status" value="1"/>
</dbReference>
<dbReference type="Gene3D" id="1.10.8.260">
    <property type="entry name" value="HI0933 insert domain-like"/>
    <property type="match status" value="1"/>
</dbReference>
<accession>A0ABS2QZF0</accession>
<keyword evidence="2" id="KW-0285">Flavoprotein</keyword>
<dbReference type="InterPro" id="IPR036188">
    <property type="entry name" value="FAD/NAD-bd_sf"/>
</dbReference>
<dbReference type="InterPro" id="IPR023166">
    <property type="entry name" value="BaiN-like_dom_sf"/>
</dbReference>
<dbReference type="InterPro" id="IPR055178">
    <property type="entry name" value="RsdA/BaiN/AoA(So)-like_dom"/>
</dbReference>
<comment type="cofactor">
    <cofactor evidence="1">
        <name>FAD</name>
        <dbReference type="ChEBI" id="CHEBI:57692"/>
    </cofactor>
</comment>
<dbReference type="PRINTS" id="PR00368">
    <property type="entry name" value="FADPNR"/>
</dbReference>
<name>A0ABS2QZF0_9BACI</name>
<dbReference type="InterPro" id="IPR004792">
    <property type="entry name" value="BaiN-like"/>
</dbReference>
<feature type="domain" description="RsdA/BaiN/AoA(So)-like insert" evidence="5">
    <location>
        <begin position="198"/>
        <end position="366"/>
    </location>
</feature>
<dbReference type="PANTHER" id="PTHR42887">
    <property type="entry name" value="OS12G0638800 PROTEIN"/>
    <property type="match status" value="1"/>
</dbReference>
<organism evidence="6 7">
    <name type="scientific">Priestia iocasae</name>
    <dbReference type="NCBI Taxonomy" id="2291674"/>
    <lineage>
        <taxon>Bacteria</taxon>
        <taxon>Bacillati</taxon>
        <taxon>Bacillota</taxon>
        <taxon>Bacilli</taxon>
        <taxon>Bacillales</taxon>
        <taxon>Bacillaceae</taxon>
        <taxon>Priestia</taxon>
    </lineage>
</organism>
<dbReference type="NCBIfam" id="TIGR00275">
    <property type="entry name" value="aminoacetone oxidase family FAD-binding enzyme"/>
    <property type="match status" value="1"/>
</dbReference>
<dbReference type="Pfam" id="PF03486">
    <property type="entry name" value="HI0933_like"/>
    <property type="match status" value="1"/>
</dbReference>
<reference evidence="6 7" key="1">
    <citation type="submission" date="2021-01" db="EMBL/GenBank/DDBJ databases">
        <title>Genomic Encyclopedia of Type Strains, Phase IV (KMG-IV): sequencing the most valuable type-strain genomes for metagenomic binning, comparative biology and taxonomic classification.</title>
        <authorList>
            <person name="Goeker M."/>
        </authorList>
    </citation>
    <scope>NUCLEOTIDE SEQUENCE [LARGE SCALE GENOMIC DNA]</scope>
    <source>
        <strain evidence="6 7">DSM 104297</strain>
    </source>
</reference>
<dbReference type="PANTHER" id="PTHR42887:SF2">
    <property type="entry name" value="OS12G0638800 PROTEIN"/>
    <property type="match status" value="1"/>
</dbReference>